<evidence type="ECO:0000256" key="7">
    <source>
        <dbReference type="SAM" id="Phobius"/>
    </source>
</evidence>
<dbReference type="PANTHER" id="PTHR23513:SF6">
    <property type="entry name" value="MAJOR FACILITATOR SUPERFAMILY ASSOCIATED DOMAIN-CONTAINING PROTEIN"/>
    <property type="match status" value="1"/>
</dbReference>
<evidence type="ECO:0000259" key="8">
    <source>
        <dbReference type="PROSITE" id="PS50850"/>
    </source>
</evidence>
<evidence type="ECO:0000256" key="6">
    <source>
        <dbReference type="SAM" id="MobiDB-lite"/>
    </source>
</evidence>
<evidence type="ECO:0000256" key="1">
    <source>
        <dbReference type="ARBA" id="ARBA00004651"/>
    </source>
</evidence>
<dbReference type="InterPro" id="IPR020846">
    <property type="entry name" value="MFS_dom"/>
</dbReference>
<feature type="transmembrane region" description="Helical" evidence="7">
    <location>
        <begin position="400"/>
        <end position="421"/>
    </location>
</feature>
<evidence type="ECO:0000256" key="3">
    <source>
        <dbReference type="ARBA" id="ARBA00022692"/>
    </source>
</evidence>
<dbReference type="InterPro" id="IPR011701">
    <property type="entry name" value="MFS"/>
</dbReference>
<organism evidence="9 10">
    <name type="scientific">Streptomyces corynorhini</name>
    <dbReference type="NCBI Taxonomy" id="2282652"/>
    <lineage>
        <taxon>Bacteria</taxon>
        <taxon>Bacillati</taxon>
        <taxon>Actinomycetota</taxon>
        <taxon>Actinomycetes</taxon>
        <taxon>Kitasatosporales</taxon>
        <taxon>Streptomycetaceae</taxon>
        <taxon>Streptomyces</taxon>
    </lineage>
</organism>
<feature type="transmembrane region" description="Helical" evidence="7">
    <location>
        <begin position="313"/>
        <end position="329"/>
    </location>
</feature>
<keyword evidence="5 7" id="KW-0472">Membrane</keyword>
<feature type="transmembrane region" description="Helical" evidence="7">
    <location>
        <begin position="238"/>
        <end position="259"/>
    </location>
</feature>
<feature type="transmembrane region" description="Helical" evidence="7">
    <location>
        <begin position="167"/>
        <end position="185"/>
    </location>
</feature>
<evidence type="ECO:0000313" key="9">
    <source>
        <dbReference type="EMBL" id="RDG36798.1"/>
    </source>
</evidence>
<dbReference type="Proteomes" id="UP000253741">
    <property type="component" value="Unassembled WGS sequence"/>
</dbReference>
<comment type="caution">
    <text evidence="9">The sequence shown here is derived from an EMBL/GenBank/DDBJ whole genome shotgun (WGS) entry which is preliminary data.</text>
</comment>
<evidence type="ECO:0000256" key="5">
    <source>
        <dbReference type="ARBA" id="ARBA00023136"/>
    </source>
</evidence>
<feature type="transmembrane region" description="Helical" evidence="7">
    <location>
        <begin position="372"/>
        <end position="394"/>
    </location>
</feature>
<keyword evidence="3 7" id="KW-0812">Transmembrane</keyword>
<dbReference type="Pfam" id="PF07690">
    <property type="entry name" value="MFS_1"/>
    <property type="match status" value="1"/>
</dbReference>
<evidence type="ECO:0000256" key="2">
    <source>
        <dbReference type="ARBA" id="ARBA00022475"/>
    </source>
</evidence>
<dbReference type="SUPFAM" id="SSF103473">
    <property type="entry name" value="MFS general substrate transporter"/>
    <property type="match status" value="1"/>
</dbReference>
<dbReference type="GO" id="GO:0005886">
    <property type="term" value="C:plasma membrane"/>
    <property type="evidence" value="ECO:0007669"/>
    <property type="project" value="UniProtKB-SubCell"/>
</dbReference>
<keyword evidence="10" id="KW-1185">Reference proteome</keyword>
<keyword evidence="4 7" id="KW-1133">Transmembrane helix</keyword>
<comment type="subcellular location">
    <subcellularLocation>
        <location evidence="1">Cell membrane</location>
        <topology evidence="1">Multi-pass membrane protein</topology>
    </subcellularLocation>
</comment>
<gene>
    <name evidence="9" type="ORF">DVH02_18050</name>
</gene>
<feature type="transmembrane region" description="Helical" evidence="7">
    <location>
        <begin position="279"/>
        <end position="301"/>
    </location>
</feature>
<evidence type="ECO:0000256" key="4">
    <source>
        <dbReference type="ARBA" id="ARBA00022989"/>
    </source>
</evidence>
<reference evidence="9 10" key="1">
    <citation type="submission" date="2018-07" db="EMBL/GenBank/DDBJ databases">
        <title>Streptomyces species from bats.</title>
        <authorList>
            <person name="Dunlap C."/>
        </authorList>
    </citation>
    <scope>NUCLEOTIDE SEQUENCE [LARGE SCALE GENOMIC DNA]</scope>
    <source>
        <strain evidence="9 10">AC230</strain>
    </source>
</reference>
<feature type="transmembrane region" description="Helical" evidence="7">
    <location>
        <begin position="335"/>
        <end position="352"/>
    </location>
</feature>
<feature type="region of interest" description="Disordered" evidence="6">
    <location>
        <begin position="428"/>
        <end position="466"/>
    </location>
</feature>
<feature type="domain" description="Major facilitator superfamily (MFS) profile" evidence="8">
    <location>
        <begin position="246"/>
        <end position="466"/>
    </location>
</feature>
<evidence type="ECO:0000313" key="10">
    <source>
        <dbReference type="Proteomes" id="UP000253741"/>
    </source>
</evidence>
<proteinExistence type="predicted"/>
<feature type="transmembrane region" description="Helical" evidence="7">
    <location>
        <begin position="31"/>
        <end position="56"/>
    </location>
</feature>
<feature type="region of interest" description="Disordered" evidence="6">
    <location>
        <begin position="1"/>
        <end position="23"/>
    </location>
</feature>
<dbReference type="InterPro" id="IPR036259">
    <property type="entry name" value="MFS_trans_sf"/>
</dbReference>
<name>A0A370B4Q6_9ACTN</name>
<dbReference type="AlphaFoldDB" id="A0A370B4Q6"/>
<dbReference type="PANTHER" id="PTHR23513">
    <property type="entry name" value="INTEGRAL MEMBRANE EFFLUX PROTEIN-RELATED"/>
    <property type="match status" value="1"/>
</dbReference>
<keyword evidence="2" id="KW-1003">Cell membrane</keyword>
<dbReference type="GO" id="GO:0022857">
    <property type="term" value="F:transmembrane transporter activity"/>
    <property type="evidence" value="ECO:0007669"/>
    <property type="project" value="InterPro"/>
</dbReference>
<protein>
    <submittedName>
        <fullName evidence="9">MFS transporter</fullName>
    </submittedName>
</protein>
<feature type="compositionally biased region" description="Basic and acidic residues" evidence="6">
    <location>
        <begin position="428"/>
        <end position="438"/>
    </location>
</feature>
<dbReference type="Gene3D" id="1.20.1250.20">
    <property type="entry name" value="MFS general substrate transporter like domains"/>
    <property type="match status" value="2"/>
</dbReference>
<feature type="transmembrane region" description="Helical" evidence="7">
    <location>
        <begin position="68"/>
        <end position="88"/>
    </location>
</feature>
<feature type="transmembrane region" description="Helical" evidence="7">
    <location>
        <begin position="191"/>
        <end position="211"/>
    </location>
</feature>
<sequence>MLRAAQSGTPRPAGGTAVTKTTATDRRRRPLVALLTAQYLSAFGNAITIVTVPLYVLHTTGSTTTTGLAGFLGALPLIFAGAVGGVLVDRFGGRRLSVLSDLSAGVLVVLIPLLDATTGLPIPLLFALLFTRTVVATPATAARMTLLKPVIEDAGARLESVNSWYQAAPRLGLVVGAPLAGLLIAASGSAVGMYVDAATFLVAAALVAFAVPVAEPRKRGGGAAAGPGFFGQLREGMALVRTMPVIGAMTAFVVVTNFLDDAFTPLFLPVYAQEVLDSSAALGWFLGAVGVGAIVGTLLYGPASRTFLSNRRYTLFGCFAVVAVLRMMLYFEPGAIGVTVICFLVGVAGGPLNPMLSTVMLERVPEELRGRVFGLTGAMALTSAPLGVLSAGLLVDLAGLRVPMLCFSLVYLVLIAVSWRWPSLRAMDERPGADDGRDQPAVPEQGPATAPDTDPETRSGEGAGVR</sequence>
<dbReference type="EMBL" id="QQNA01000136">
    <property type="protein sequence ID" value="RDG36798.1"/>
    <property type="molecule type" value="Genomic_DNA"/>
</dbReference>
<dbReference type="PROSITE" id="PS50850">
    <property type="entry name" value="MFS"/>
    <property type="match status" value="1"/>
</dbReference>
<dbReference type="CDD" id="cd06173">
    <property type="entry name" value="MFS_MefA_like"/>
    <property type="match status" value="1"/>
</dbReference>
<accession>A0A370B4Q6</accession>